<keyword evidence="1" id="KW-1133">Transmembrane helix</keyword>
<evidence type="ECO:0000313" key="3">
    <source>
        <dbReference type="Proteomes" id="UP001291623"/>
    </source>
</evidence>
<accession>A0AAE1SI80</accession>
<protein>
    <submittedName>
        <fullName evidence="2">Uncharacterized protein</fullName>
    </submittedName>
</protein>
<dbReference type="EMBL" id="JAVYJV010000005">
    <property type="protein sequence ID" value="KAK4370212.1"/>
    <property type="molecule type" value="Genomic_DNA"/>
</dbReference>
<keyword evidence="1" id="KW-0472">Membrane</keyword>
<organism evidence="2 3">
    <name type="scientific">Anisodus tanguticus</name>
    <dbReference type="NCBI Taxonomy" id="243964"/>
    <lineage>
        <taxon>Eukaryota</taxon>
        <taxon>Viridiplantae</taxon>
        <taxon>Streptophyta</taxon>
        <taxon>Embryophyta</taxon>
        <taxon>Tracheophyta</taxon>
        <taxon>Spermatophyta</taxon>
        <taxon>Magnoliopsida</taxon>
        <taxon>eudicotyledons</taxon>
        <taxon>Gunneridae</taxon>
        <taxon>Pentapetalae</taxon>
        <taxon>asterids</taxon>
        <taxon>lamiids</taxon>
        <taxon>Solanales</taxon>
        <taxon>Solanaceae</taxon>
        <taxon>Solanoideae</taxon>
        <taxon>Hyoscyameae</taxon>
        <taxon>Anisodus</taxon>
    </lineage>
</organism>
<keyword evidence="3" id="KW-1185">Reference proteome</keyword>
<feature type="transmembrane region" description="Helical" evidence="1">
    <location>
        <begin position="125"/>
        <end position="142"/>
    </location>
</feature>
<proteinExistence type="predicted"/>
<dbReference type="AlphaFoldDB" id="A0AAE1SI80"/>
<keyword evidence="1" id="KW-0812">Transmembrane</keyword>
<reference evidence="2" key="1">
    <citation type="submission" date="2023-12" db="EMBL/GenBank/DDBJ databases">
        <title>Genome assembly of Anisodus tanguticus.</title>
        <authorList>
            <person name="Wang Y.-J."/>
        </authorList>
    </citation>
    <scope>NUCLEOTIDE SEQUENCE</scope>
    <source>
        <strain evidence="2">KB-2021</strain>
        <tissue evidence="2">Leaf</tissue>
    </source>
</reference>
<comment type="caution">
    <text evidence="2">The sequence shown here is derived from an EMBL/GenBank/DDBJ whole genome shotgun (WGS) entry which is preliminary data.</text>
</comment>
<dbReference type="Proteomes" id="UP001291623">
    <property type="component" value="Unassembled WGS sequence"/>
</dbReference>
<gene>
    <name evidence="2" type="ORF">RND71_009687</name>
</gene>
<evidence type="ECO:0000313" key="2">
    <source>
        <dbReference type="EMBL" id="KAK4370212.1"/>
    </source>
</evidence>
<name>A0AAE1SI80_9SOLA</name>
<evidence type="ECO:0000256" key="1">
    <source>
        <dbReference type="SAM" id="Phobius"/>
    </source>
</evidence>
<sequence length="207" mass="23757">MAGQPLMEVLIDAVLVADDIQEGYKPRIPKKIHRLESITPGENLKQAQIFNKSRGFSNFKRYRDSSLVCIIKIERMSRQLKELAPKKAARAVADKEATVEDEIIETERITKMHVVKRPLPERVCIVYFFMMGLPVNIVYWIIKEMMRVRDCKVESLSYGNTLTTYLMSVNSDLAHPLDRVLDPLDRTIDIFIVLAQGQSVKHNLTPT</sequence>